<comment type="caution">
    <text evidence="1">The sequence shown here is derived from an EMBL/GenBank/DDBJ whole genome shotgun (WGS) entry which is preliminary data.</text>
</comment>
<dbReference type="EMBL" id="PDNB01000018">
    <property type="protein sequence ID" value="PGH16276.1"/>
    <property type="molecule type" value="Genomic_DNA"/>
</dbReference>
<sequence>MDTGLVNAALQLSSMSGSQDSNSRNIDRAFLGATWIVMPKNHTKLAPVGSVGELVLERWGVGREYLTEPEKLAELHVQVRISEVVKSNRHGRAIVLRMGHFHQQTMLGAAAFDERESDYWPSKADISQARCNRCRSIGPWKSNTK</sequence>
<dbReference type="SUPFAM" id="SSF56801">
    <property type="entry name" value="Acetyl-CoA synthetase-like"/>
    <property type="match status" value="1"/>
</dbReference>
<proteinExistence type="predicted"/>
<name>A0A2B7Y462_9EURO</name>
<protein>
    <submittedName>
        <fullName evidence="1">Uncharacterized protein</fullName>
    </submittedName>
</protein>
<dbReference type="AlphaFoldDB" id="A0A2B7Y462"/>
<gene>
    <name evidence="1" type="ORF">AJ79_01815</name>
</gene>
<dbReference type="Proteomes" id="UP000223968">
    <property type="component" value="Unassembled WGS sequence"/>
</dbReference>
<accession>A0A2B7Y462</accession>
<evidence type="ECO:0000313" key="1">
    <source>
        <dbReference type="EMBL" id="PGH16276.1"/>
    </source>
</evidence>
<dbReference type="Gene3D" id="3.40.50.12780">
    <property type="entry name" value="N-terminal domain of ligase-like"/>
    <property type="match status" value="1"/>
</dbReference>
<evidence type="ECO:0000313" key="2">
    <source>
        <dbReference type="Proteomes" id="UP000223968"/>
    </source>
</evidence>
<reference evidence="1 2" key="1">
    <citation type="submission" date="2017-10" db="EMBL/GenBank/DDBJ databases">
        <title>Comparative genomics in systemic dimorphic fungi from Ajellomycetaceae.</title>
        <authorList>
            <person name="Munoz J.F."/>
            <person name="Mcewen J.G."/>
            <person name="Clay O.K."/>
            <person name="Cuomo C.A."/>
        </authorList>
    </citation>
    <scope>NUCLEOTIDE SEQUENCE [LARGE SCALE GENOMIC DNA]</scope>
    <source>
        <strain evidence="1 2">UAMH5409</strain>
    </source>
</reference>
<dbReference type="InterPro" id="IPR042099">
    <property type="entry name" value="ANL_N_sf"/>
</dbReference>
<keyword evidence="2" id="KW-1185">Reference proteome</keyword>
<organism evidence="1 2">
    <name type="scientific">Helicocarpus griseus UAMH5409</name>
    <dbReference type="NCBI Taxonomy" id="1447875"/>
    <lineage>
        <taxon>Eukaryota</taxon>
        <taxon>Fungi</taxon>
        <taxon>Dikarya</taxon>
        <taxon>Ascomycota</taxon>
        <taxon>Pezizomycotina</taxon>
        <taxon>Eurotiomycetes</taxon>
        <taxon>Eurotiomycetidae</taxon>
        <taxon>Onygenales</taxon>
        <taxon>Ajellomycetaceae</taxon>
        <taxon>Helicocarpus</taxon>
    </lineage>
</organism>
<dbReference type="OrthoDB" id="416786at2759"/>